<dbReference type="Proteomes" id="UP000031518">
    <property type="component" value="Unassembled WGS sequence"/>
</dbReference>
<dbReference type="GO" id="GO:1901982">
    <property type="term" value="F:maltose binding"/>
    <property type="evidence" value="ECO:0007669"/>
    <property type="project" value="TreeGrafter"/>
</dbReference>
<keyword evidence="2" id="KW-0813">Transport</keyword>
<dbReference type="STRING" id="454194.PYK22_01309"/>
<evidence type="ECO:0000313" key="6">
    <source>
        <dbReference type="Proteomes" id="UP000031518"/>
    </source>
</evidence>
<dbReference type="GO" id="GO:0015768">
    <property type="term" value="P:maltose transport"/>
    <property type="evidence" value="ECO:0007669"/>
    <property type="project" value="TreeGrafter"/>
</dbReference>
<keyword evidence="3" id="KW-0732">Signal</keyword>
<dbReference type="GO" id="GO:0055052">
    <property type="term" value="C:ATP-binding cassette (ABC) transporter complex, substrate-binding subunit-containing"/>
    <property type="evidence" value="ECO:0007669"/>
    <property type="project" value="TreeGrafter"/>
</dbReference>
<gene>
    <name evidence="5" type="ORF">PYK22_01309</name>
</gene>
<reference evidence="5 6" key="2">
    <citation type="submission" date="2015-01" db="EMBL/GenBank/DDBJ databases">
        <title>Complete genome sequence of Pyrinomonas methylaliphatogenes type strain K22T.</title>
        <authorList>
            <person name="Lee K.C.Y."/>
            <person name="Power J.F."/>
            <person name="Dunfield P.F."/>
            <person name="Morgan X.C."/>
            <person name="Huttenhower C."/>
            <person name="Stott M.B."/>
        </authorList>
    </citation>
    <scope>NUCLEOTIDE SEQUENCE [LARGE SCALE GENOMIC DNA]</scope>
    <source>
        <strain evidence="5 6">K22</strain>
    </source>
</reference>
<keyword evidence="5" id="KW-0762">Sugar transport</keyword>
<evidence type="ECO:0000256" key="1">
    <source>
        <dbReference type="ARBA" id="ARBA00008520"/>
    </source>
</evidence>
<feature type="transmembrane region" description="Helical" evidence="4">
    <location>
        <begin position="464"/>
        <end position="484"/>
    </location>
</feature>
<evidence type="ECO:0000256" key="4">
    <source>
        <dbReference type="SAM" id="Phobius"/>
    </source>
</evidence>
<proteinExistence type="inferred from homology"/>
<evidence type="ECO:0000256" key="2">
    <source>
        <dbReference type="ARBA" id="ARBA00022448"/>
    </source>
</evidence>
<evidence type="ECO:0000313" key="5">
    <source>
        <dbReference type="EMBL" id="CDM65311.1"/>
    </source>
</evidence>
<evidence type="ECO:0000256" key="3">
    <source>
        <dbReference type="ARBA" id="ARBA00022729"/>
    </source>
</evidence>
<reference evidence="5 6" key="1">
    <citation type="submission" date="2013-12" db="EMBL/GenBank/DDBJ databases">
        <authorList>
            <person name="Stott M."/>
        </authorList>
    </citation>
    <scope>NUCLEOTIDE SEQUENCE [LARGE SCALE GENOMIC DNA]</scope>
    <source>
        <strain evidence="5 6">K22</strain>
    </source>
</reference>
<dbReference type="Gene3D" id="3.40.190.10">
    <property type="entry name" value="Periplasmic binding protein-like II"/>
    <property type="match status" value="1"/>
</dbReference>
<dbReference type="PANTHER" id="PTHR30061:SF50">
    <property type="entry name" value="MALTOSE_MALTODEXTRIN-BINDING PERIPLASMIC PROTEIN"/>
    <property type="match status" value="1"/>
</dbReference>
<keyword evidence="4" id="KW-0812">Transmembrane</keyword>
<dbReference type="InterPro" id="IPR006059">
    <property type="entry name" value="SBP"/>
</dbReference>
<dbReference type="Pfam" id="PF13416">
    <property type="entry name" value="SBP_bac_8"/>
    <property type="match status" value="1"/>
</dbReference>
<organism evidence="5 6">
    <name type="scientific">Pyrinomonas methylaliphatogenes</name>
    <dbReference type="NCBI Taxonomy" id="454194"/>
    <lineage>
        <taxon>Bacteria</taxon>
        <taxon>Pseudomonadati</taxon>
        <taxon>Acidobacteriota</taxon>
        <taxon>Blastocatellia</taxon>
        <taxon>Blastocatellales</taxon>
        <taxon>Pyrinomonadaceae</taxon>
        <taxon>Pyrinomonas</taxon>
    </lineage>
</organism>
<comment type="similarity">
    <text evidence="1">Belongs to the bacterial solute-binding protein 1 family.</text>
</comment>
<protein>
    <submittedName>
        <fullName evidence="5">ABC-type sugar transport system, periplasmic component</fullName>
    </submittedName>
</protein>
<dbReference type="AlphaFoldDB" id="A0A0B6WW41"/>
<accession>A0A0B6WW41</accession>
<dbReference type="OrthoDB" id="9795467at2"/>
<keyword evidence="4" id="KW-1133">Transmembrane helix</keyword>
<dbReference type="SUPFAM" id="SSF53850">
    <property type="entry name" value="Periplasmic binding protein-like II"/>
    <property type="match status" value="1"/>
</dbReference>
<name>A0A0B6WW41_9BACT</name>
<dbReference type="EMBL" id="CBXV010000004">
    <property type="protein sequence ID" value="CDM65311.1"/>
    <property type="molecule type" value="Genomic_DNA"/>
</dbReference>
<dbReference type="GO" id="GO:0042956">
    <property type="term" value="P:maltodextrin transmembrane transport"/>
    <property type="evidence" value="ECO:0007669"/>
    <property type="project" value="TreeGrafter"/>
</dbReference>
<dbReference type="PANTHER" id="PTHR30061">
    <property type="entry name" value="MALTOSE-BINDING PERIPLASMIC PROTEIN"/>
    <property type="match status" value="1"/>
</dbReference>
<keyword evidence="4" id="KW-0472">Membrane</keyword>
<sequence length="961" mass="110257">MNCWSATEAAVKALAAICILLSLLNQALADEHLLLIRMPDEPALPEQPGESDVARFFAMRESHLHMTLKDLLKDREFARQVLGQRQIFDELGQFQTERGIPVKVKFITWADAFRYFADYVSDANNPPIVAQIGDTWAAYFRSLGVMPYEQRHTWDVRLLWYWRDLVDAKEVTDGSGFISTCQRLQAIPSTDLIAPFAIPTAPDWNMLHDLSVWLYNAGLSSLISTDKKFGIIPWKQAIFDGPEGERAARFLIELTERGCVALPEKTSNELAEDFLARKYAMVILGPWVAERAEKRLGPDWTRRIGATLPPRIGANSATTFKGGSLLVVLDPTRGRDAAGVARARLLVDFLSSPESQWRYSRALGALPANQQALARSPHFELFKTALERGKTYPQIPEWAPVVENLATRDNLYAFWKRLSLLTSDANSAAGPSELEARERLILAALHSAAADINSALSPGRVSFLWPWFIAVSLLLSATASILAWHRYRERKRIRELREARDALATLQRRLEAMRETAINNKRTAPLEAPTAGPAILKKSYPALYLDTLRRKVLLKKDPSHPLEEIIHGAEFDLFRHIIECLQVGWYETHWIWGYVIWPTAQPKFPKESFATHCTKLRKRIEKSWQLGKMLGRGSHHDGSIPIEVRDVHFYTDARAENDAHPIWELFQTSEQAFKAYKTGRVSEARALAEQLLRLDQDNWSGNFLLCKLAAQKIVDPNDPLIRRAIEFARRQKIHYEQAIEKIEGLPDEKMSSTQKERMRSRLESLSELLAQLPELPIEAPSALDRKPWRTRDQLNAWVSYLNGRKGDLPGQEIRIIEDLQRFVIRRLHWADPQETACLFREFVQDLALDTKLWPDDKLPASEKALKYRALDYVLAGVCHLSDDDESKATTKARKLRRLWNTRAHLRRRLEREPTIEELYLECQQQHGWSRLSFEHLLRLESACRPSQFDESYWEEPLDFDH</sequence>
<keyword evidence="6" id="KW-1185">Reference proteome</keyword>